<sequence>MPRTFAYYCSGHGYGHATRVSAFASHLLLLEDPPTIHIVSSAPAHVFQDSIALGAHYRNALIDPVVVQPVAYRVDREKSVAALKSFLKTKEEMAREEADWLKTVGADCVLSDAAFLAFIAADRAQIPSVLVTNFTFDSVFSYLSHPVNQASPHLSDRTFLSDNVDGGDSPVPEEVLEPLVRQVYDGYRRADLLLRLPGYIPIPSFSMKPALPAPRWIDPWTGTFDAKVVSQLYEKVENIPVHPSLPFSASLERPGPSKKPLPRTVRPAPLLVRLPSADVYTSAGRARVLSALGVPSERHDVHTTRILVVSFGGQVFHVPRSRTPSRPNSFISSPASSTEGSPPAPNSQGLGFSFFGSLQHSLNALADREPQPCKRFVPPLFSTSHIHIPGAPAPASLPASPISPRANAFEPLSSGRVVVRSPSDESLEDEPHMLPDESWIAIVCGVDNQAEGELPDGFYVAPKDVYMPDLMAVADVLLGKLGFGTVAECVDSCTPFVYISRPLFVEEHGLKIYLDRAGVGVEMAHNEYESGHWAARIADAWARGGTRKCMRREGAHAVDRRAEGRDIAEFLMDWVEEWKTSAEE</sequence>
<evidence type="ECO:0000313" key="1">
    <source>
        <dbReference type="EMBL" id="KAI0027880.1"/>
    </source>
</evidence>
<reference evidence="1" key="2">
    <citation type="journal article" date="2022" name="New Phytol.">
        <title>Evolutionary transition to the ectomycorrhizal habit in the genomes of a hyperdiverse lineage of mushroom-forming fungi.</title>
        <authorList>
            <person name="Looney B."/>
            <person name="Miyauchi S."/>
            <person name="Morin E."/>
            <person name="Drula E."/>
            <person name="Courty P.E."/>
            <person name="Kohler A."/>
            <person name="Kuo A."/>
            <person name="LaButti K."/>
            <person name="Pangilinan J."/>
            <person name="Lipzen A."/>
            <person name="Riley R."/>
            <person name="Andreopoulos W."/>
            <person name="He G."/>
            <person name="Johnson J."/>
            <person name="Nolan M."/>
            <person name="Tritt A."/>
            <person name="Barry K.W."/>
            <person name="Grigoriev I.V."/>
            <person name="Nagy L.G."/>
            <person name="Hibbett D."/>
            <person name="Henrissat B."/>
            <person name="Matheny P.B."/>
            <person name="Labbe J."/>
            <person name="Martin F.M."/>
        </authorList>
    </citation>
    <scope>NUCLEOTIDE SEQUENCE</scope>
    <source>
        <strain evidence="1">EC-137</strain>
    </source>
</reference>
<name>A0ACB8Q8N8_9AGAM</name>
<protein>
    <submittedName>
        <fullName evidence="1">Uncharacterized protein</fullName>
    </submittedName>
</protein>
<comment type="caution">
    <text evidence="1">The sequence shown here is derived from an EMBL/GenBank/DDBJ whole genome shotgun (WGS) entry which is preliminary data.</text>
</comment>
<organism evidence="1 2">
    <name type="scientific">Vararia minispora EC-137</name>
    <dbReference type="NCBI Taxonomy" id="1314806"/>
    <lineage>
        <taxon>Eukaryota</taxon>
        <taxon>Fungi</taxon>
        <taxon>Dikarya</taxon>
        <taxon>Basidiomycota</taxon>
        <taxon>Agaricomycotina</taxon>
        <taxon>Agaricomycetes</taxon>
        <taxon>Russulales</taxon>
        <taxon>Lachnocladiaceae</taxon>
        <taxon>Vararia</taxon>
    </lineage>
</organism>
<keyword evidence="2" id="KW-1185">Reference proteome</keyword>
<gene>
    <name evidence="1" type="ORF">K488DRAFT_60220</name>
</gene>
<dbReference type="Proteomes" id="UP000814128">
    <property type="component" value="Unassembled WGS sequence"/>
</dbReference>
<dbReference type="EMBL" id="MU273825">
    <property type="protein sequence ID" value="KAI0027880.1"/>
    <property type="molecule type" value="Genomic_DNA"/>
</dbReference>
<reference evidence="1" key="1">
    <citation type="submission" date="2021-02" db="EMBL/GenBank/DDBJ databases">
        <authorList>
            <consortium name="DOE Joint Genome Institute"/>
            <person name="Ahrendt S."/>
            <person name="Looney B.P."/>
            <person name="Miyauchi S."/>
            <person name="Morin E."/>
            <person name="Drula E."/>
            <person name="Courty P.E."/>
            <person name="Chicoki N."/>
            <person name="Fauchery L."/>
            <person name="Kohler A."/>
            <person name="Kuo A."/>
            <person name="Labutti K."/>
            <person name="Pangilinan J."/>
            <person name="Lipzen A."/>
            <person name="Riley R."/>
            <person name="Andreopoulos W."/>
            <person name="He G."/>
            <person name="Johnson J."/>
            <person name="Barry K.W."/>
            <person name="Grigoriev I.V."/>
            <person name="Nagy L."/>
            <person name="Hibbett D."/>
            <person name="Henrissat B."/>
            <person name="Matheny P.B."/>
            <person name="Labbe J."/>
            <person name="Martin F."/>
        </authorList>
    </citation>
    <scope>NUCLEOTIDE SEQUENCE</scope>
    <source>
        <strain evidence="1">EC-137</strain>
    </source>
</reference>
<proteinExistence type="predicted"/>
<accession>A0ACB8Q8N8</accession>
<evidence type="ECO:0000313" key="2">
    <source>
        <dbReference type="Proteomes" id="UP000814128"/>
    </source>
</evidence>